<organism evidence="1 2">
    <name type="scientific">Neophaeococcomyces mojaviensis</name>
    <dbReference type="NCBI Taxonomy" id="3383035"/>
    <lineage>
        <taxon>Eukaryota</taxon>
        <taxon>Fungi</taxon>
        <taxon>Dikarya</taxon>
        <taxon>Ascomycota</taxon>
        <taxon>Pezizomycotina</taxon>
        <taxon>Eurotiomycetes</taxon>
        <taxon>Chaetothyriomycetidae</taxon>
        <taxon>Chaetothyriales</taxon>
        <taxon>Chaetothyriales incertae sedis</taxon>
        <taxon>Neophaeococcomyces</taxon>
    </lineage>
</organism>
<accession>A0ACC3A3U0</accession>
<dbReference type="EMBL" id="JAPDRQ010000114">
    <property type="protein sequence ID" value="KAJ9654712.1"/>
    <property type="molecule type" value="Genomic_DNA"/>
</dbReference>
<protein>
    <submittedName>
        <fullName evidence="1">Uncharacterized protein</fullName>
    </submittedName>
</protein>
<reference evidence="1" key="1">
    <citation type="submission" date="2022-10" db="EMBL/GenBank/DDBJ databases">
        <title>Culturing micro-colonial fungi from biological soil crusts in the Mojave desert and describing Neophaeococcomyces mojavensis, and introducing the new genera and species Taxawa tesnikishii.</title>
        <authorList>
            <person name="Kurbessoian T."/>
            <person name="Stajich J.E."/>
        </authorList>
    </citation>
    <scope>NUCLEOTIDE SEQUENCE</scope>
    <source>
        <strain evidence="1">JES_112</strain>
    </source>
</reference>
<comment type="caution">
    <text evidence="1">The sequence shown here is derived from an EMBL/GenBank/DDBJ whole genome shotgun (WGS) entry which is preliminary data.</text>
</comment>
<keyword evidence="2" id="KW-1185">Reference proteome</keyword>
<name>A0ACC3A3U0_9EURO</name>
<sequence length="883" mass="96566">MYDYSVPHWTPRDEAEFRCLYDEAGFGDQFMLNEENETPLDPEIFPPCPTFAIQHIGGVACDCAEHPYTSGVPARLGQVNQYDTRLDTMPLIPNDLQSSNDIASAAIVRKEKTREIHRIPRVEPISAPAKSSVTSTESVSNTSSATRSLHTEAGRRTIRTDSSSTSASDEPVVVCQTSKQIVPRIPTQDLVSPQSCQSSPSTSTRFPLDQCPSSPSNNGHAYGYSTLQDHANAHFGDTYHIHHHHSRDQCRNNFTCAASGGFAGGIVASAAMTTLQRHDSKASSSVASTISTVSSSITESFFRSSSSIKSAITDDDIELTEFDSLLKSQSIEEQIAGGTNMPCREMSSGLAVSNQFQATHESPCESTRSISPSAEILNEAWYLAPEPRKSLQRVNSISSLTSNEANYHPSLTYLTSPKYQLTNAVRKTQPVARILSQAITSNKSFTTTDCTCTVLLRAVENDQVPLVGKILSDSGIIAENCPSYIIANSQVITNPSDIAAMSKLMATQLLPRFSGYSECVRTIGVSALLVASWTGNSSLIRSLLEPGLTEYHDYLLRSGREALPVAAYHGRHEIVSLLLQAGFGGVNFALECALRNYKPTDAATIAFAYISPATTSDSHHTILKLLRAGAELDTFAPLSHVQAVAEVLLCHNDVHSAKVLLEENFHKFVRPAPQAPLLLNMLGVINCHLGRTTVAIDMHSRALCWLEGNNDQQEQYLSMYHLGIAHAQQGNDTTALEYLMPAAFGLFRLFGAQKLPCIEAVCDVINICEDANRFEDAATLIDLLVEDWQHQAEIHGVFPVPSSDVAQRAWLLGIHTLPSEELLALLENFIRIKERAAVEQSRSIAFKAWDTLNLMHPEPSLLDEPSYTKLKLLRALIRPADPG</sequence>
<proteinExistence type="predicted"/>
<gene>
    <name evidence="1" type="ORF">H2198_006302</name>
</gene>
<evidence type="ECO:0000313" key="2">
    <source>
        <dbReference type="Proteomes" id="UP001172386"/>
    </source>
</evidence>
<evidence type="ECO:0000313" key="1">
    <source>
        <dbReference type="EMBL" id="KAJ9654712.1"/>
    </source>
</evidence>
<dbReference type="Proteomes" id="UP001172386">
    <property type="component" value="Unassembled WGS sequence"/>
</dbReference>